<protein>
    <submittedName>
        <fullName evidence="1">Uncharacterized protein</fullName>
    </submittedName>
</protein>
<dbReference type="VEuPathDB" id="FungiDB:SPSK_08147"/>
<gene>
    <name evidence="1" type="ORF">SPSK_08147</name>
</gene>
<evidence type="ECO:0000313" key="1">
    <source>
        <dbReference type="EMBL" id="KJR88396.1"/>
    </source>
</evidence>
<proteinExistence type="predicted"/>
<dbReference type="KEGG" id="ssck:SPSK_08147"/>
<dbReference type="AlphaFoldDB" id="A0A0F2MJN2"/>
<reference evidence="1 2" key="1">
    <citation type="journal article" date="2014" name="BMC Genomics">
        <title>Comparative genomics of the major fungal agents of human and animal Sporotrichosis: Sporothrix schenckii and Sporothrix brasiliensis.</title>
        <authorList>
            <person name="Teixeira M.M."/>
            <person name="de Almeida L.G."/>
            <person name="Kubitschek-Barreira P."/>
            <person name="Alves F.L."/>
            <person name="Kioshima E.S."/>
            <person name="Abadio A.K."/>
            <person name="Fernandes L."/>
            <person name="Derengowski L.S."/>
            <person name="Ferreira K.S."/>
            <person name="Souza R.C."/>
            <person name="Ruiz J.C."/>
            <person name="de Andrade N.C."/>
            <person name="Paes H.C."/>
            <person name="Nicola A.M."/>
            <person name="Albuquerque P."/>
            <person name="Gerber A.L."/>
            <person name="Martins V.P."/>
            <person name="Peconick L.D."/>
            <person name="Neto A.V."/>
            <person name="Chaucanez C.B."/>
            <person name="Silva P.A."/>
            <person name="Cunha O.L."/>
            <person name="de Oliveira F.F."/>
            <person name="dos Santos T.C."/>
            <person name="Barros A.L."/>
            <person name="Soares M.A."/>
            <person name="de Oliveira L.M."/>
            <person name="Marini M.M."/>
            <person name="Villalobos-Duno H."/>
            <person name="Cunha M.M."/>
            <person name="de Hoog S."/>
            <person name="da Silveira J.F."/>
            <person name="Henrissat B."/>
            <person name="Nino-Vega G.A."/>
            <person name="Cisalpino P.S."/>
            <person name="Mora-Montes H.M."/>
            <person name="Almeida S.R."/>
            <person name="Stajich J.E."/>
            <person name="Lopes-Bezerra L.M."/>
            <person name="Vasconcelos A.T."/>
            <person name="Felipe M.S."/>
        </authorList>
    </citation>
    <scope>NUCLEOTIDE SEQUENCE [LARGE SCALE GENOMIC DNA]</scope>
    <source>
        <strain evidence="1 2">1099-18</strain>
    </source>
</reference>
<dbReference type="RefSeq" id="XP_016591072.1">
    <property type="nucleotide sequence ID" value="XM_016734788.1"/>
</dbReference>
<dbReference type="EMBL" id="AXCR01000004">
    <property type="protein sequence ID" value="KJR88396.1"/>
    <property type="molecule type" value="Genomic_DNA"/>
</dbReference>
<name>A0A0F2MJN2_SPOSC</name>
<dbReference type="Proteomes" id="UP000033710">
    <property type="component" value="Unassembled WGS sequence"/>
</dbReference>
<organism evidence="1 2">
    <name type="scientific">Sporothrix schenckii 1099-18</name>
    <dbReference type="NCBI Taxonomy" id="1397361"/>
    <lineage>
        <taxon>Eukaryota</taxon>
        <taxon>Fungi</taxon>
        <taxon>Dikarya</taxon>
        <taxon>Ascomycota</taxon>
        <taxon>Pezizomycotina</taxon>
        <taxon>Sordariomycetes</taxon>
        <taxon>Sordariomycetidae</taxon>
        <taxon>Ophiostomatales</taxon>
        <taxon>Ophiostomataceae</taxon>
        <taxon>Sporothrix</taxon>
    </lineage>
</organism>
<dbReference type="GeneID" id="27670065"/>
<accession>A0A0F2MJN2</accession>
<comment type="caution">
    <text evidence="1">The sequence shown here is derived from an EMBL/GenBank/DDBJ whole genome shotgun (WGS) entry which is preliminary data.</text>
</comment>
<reference evidence="1 2" key="2">
    <citation type="journal article" date="2015" name="Eukaryot. Cell">
        <title>Asexual propagation of a virulent clone complex in a human and feline outbreak of sporotrichosis.</title>
        <authorList>
            <person name="Teixeira Mde M."/>
            <person name="Rodrigues A.M."/>
            <person name="Tsui C.K."/>
            <person name="de Almeida L.G."/>
            <person name="Van Diepeningen A.D."/>
            <person name="van den Ende B.G."/>
            <person name="Fernandes G.F."/>
            <person name="Kano R."/>
            <person name="Hamelin R.C."/>
            <person name="Lopes-Bezerra L.M."/>
            <person name="Vasconcelos A.T."/>
            <person name="de Hoog S."/>
            <person name="de Camargo Z.P."/>
            <person name="Felipe M.S."/>
        </authorList>
    </citation>
    <scope>NUCLEOTIDE SEQUENCE [LARGE SCALE GENOMIC DNA]</scope>
    <source>
        <strain evidence="1 2">1099-18</strain>
    </source>
</reference>
<evidence type="ECO:0000313" key="2">
    <source>
        <dbReference type="Proteomes" id="UP000033710"/>
    </source>
</evidence>
<sequence>MWESDVSTNPVNSWLGLVLVGVGFEPLVFTDYFTSLSEGDVLPPQGKNKAHVERSAPASRCRFLRSDETPWARVSCSHSPYFTDELFAYSESGGVQIRPFEFCEEGRNTFSFH</sequence>